<keyword evidence="2" id="KW-0238">DNA-binding</keyword>
<evidence type="ECO:0000256" key="1">
    <source>
        <dbReference type="ARBA" id="ARBA00023015"/>
    </source>
</evidence>
<dbReference type="Pfam" id="PF00196">
    <property type="entry name" value="GerE"/>
    <property type="match status" value="1"/>
</dbReference>
<name>A0A8J3N9C0_9CHLR</name>
<dbReference type="SMART" id="SM00421">
    <property type="entry name" value="HTH_LUXR"/>
    <property type="match status" value="1"/>
</dbReference>
<evidence type="ECO:0000256" key="2">
    <source>
        <dbReference type="ARBA" id="ARBA00023125"/>
    </source>
</evidence>
<dbReference type="InterPro" id="IPR000792">
    <property type="entry name" value="Tscrpt_reg_LuxR_C"/>
</dbReference>
<dbReference type="Pfam" id="PF17874">
    <property type="entry name" value="TPR_MalT"/>
    <property type="match status" value="1"/>
</dbReference>
<gene>
    <name evidence="5" type="ORF">KSF_104830</name>
</gene>
<sequence length="883" mass="99115">MTLCSAPAGFGKTTLLAEWAAATTFPVVWLSCEEADNDPVRFLSYLQAALTRLDIRIGTLVQGDQWTPIPSWKQAMTHLLNDLARLLQQDTVMILDDYYLLTSETVHALVQFLLDHLPARLHLIIATRVDPPLPLARLRARNQVSELRTGDLCFVSSEVEAFVHTVNLTLSNEAMHLLEERTEGWIAGIQLLTLALHGRADAARFLRQAGGTYRFLREYVSEEILGQQSAETQHFLLSTCLLRRLCGPLCDAVLGEVGSKDRLAQLRTANLFVSALDETETWYRYHPFFAEALSAHLREREPERIPELYRRASLWYEEQHQEEEACAYALLAGDQPRAAALLERLLPQLFEQGEFLHMRTFLSQLPPALITDSPLLSLTSIWVQGFDHLPLFNSEQSVKMLTSHLKEQIQIQRWDDSVGFAERPEVLPLLQAWAAMAQGDTERSITLAQQARALHSPAESALSRFIVAGRQMTLGVLYRAHGDLESAEQVLLKAFPMGRVCTDHPQFLSTAPTLAEIYEAQGQLRALGQLYTDVLQQLAQRENSSSLYLALMQARQASLFYEWNQLAEAEACAQQARELVQRLKLPLPTMLLLSSWVQARVAGALGDIDQARQLLTQAAFELATVPHPSEPLLTHAGKRSMEMFSVRLALTQGQLAQAEHWEARRTLRFDDRLLSALSRYDYLEYVTLARILLARGRLQRKPVALKEALMLLDQLRPIAVRRNLAGWFREIQILTALVMLAQGQTRQALFTLGPVLARAESEGYVRLFADEGKEMAHLLTQIAPFTSASPGYIQLLQAALVPMPQAPAALSLPPSRQSLPDPLSPREQEVLQLVALGLSNQEIADRLVISLHTVKLHVKHLLAKLAVINRTQAVARARELHLL</sequence>
<dbReference type="SUPFAM" id="SSF52540">
    <property type="entry name" value="P-loop containing nucleoside triphosphate hydrolases"/>
    <property type="match status" value="1"/>
</dbReference>
<dbReference type="InterPro" id="IPR041617">
    <property type="entry name" value="TPR_MalT"/>
</dbReference>
<accession>A0A8J3N9C0</accession>
<dbReference type="Gene3D" id="1.10.10.10">
    <property type="entry name" value="Winged helix-like DNA-binding domain superfamily/Winged helix DNA-binding domain"/>
    <property type="match status" value="1"/>
</dbReference>
<keyword evidence="3" id="KW-0804">Transcription</keyword>
<dbReference type="SUPFAM" id="SSF46894">
    <property type="entry name" value="C-terminal effector domain of the bipartite response regulators"/>
    <property type="match status" value="1"/>
</dbReference>
<comment type="caution">
    <text evidence="5">The sequence shown here is derived from an EMBL/GenBank/DDBJ whole genome shotgun (WGS) entry which is preliminary data.</text>
</comment>
<evidence type="ECO:0000256" key="3">
    <source>
        <dbReference type="ARBA" id="ARBA00023163"/>
    </source>
</evidence>
<keyword evidence="6" id="KW-1185">Reference proteome</keyword>
<dbReference type="EMBL" id="BNJK01000002">
    <property type="protein sequence ID" value="GHP00436.1"/>
    <property type="molecule type" value="Genomic_DNA"/>
</dbReference>
<dbReference type="InterPro" id="IPR036388">
    <property type="entry name" value="WH-like_DNA-bd_sf"/>
</dbReference>
<dbReference type="Pfam" id="PF25873">
    <property type="entry name" value="WHD_MalT"/>
    <property type="match status" value="1"/>
</dbReference>
<keyword evidence="1" id="KW-0805">Transcription regulation</keyword>
<evidence type="ECO:0000259" key="4">
    <source>
        <dbReference type="PROSITE" id="PS50043"/>
    </source>
</evidence>
<dbReference type="SUPFAM" id="SSF48452">
    <property type="entry name" value="TPR-like"/>
    <property type="match status" value="2"/>
</dbReference>
<dbReference type="Gene3D" id="1.25.40.10">
    <property type="entry name" value="Tetratricopeptide repeat domain"/>
    <property type="match status" value="1"/>
</dbReference>
<dbReference type="Gene3D" id="3.40.50.300">
    <property type="entry name" value="P-loop containing nucleotide triphosphate hydrolases"/>
    <property type="match status" value="1"/>
</dbReference>
<dbReference type="Proteomes" id="UP000597444">
    <property type="component" value="Unassembled WGS sequence"/>
</dbReference>
<evidence type="ECO:0000313" key="6">
    <source>
        <dbReference type="Proteomes" id="UP000597444"/>
    </source>
</evidence>
<dbReference type="PROSITE" id="PS00622">
    <property type="entry name" value="HTH_LUXR_1"/>
    <property type="match status" value="1"/>
</dbReference>
<evidence type="ECO:0000313" key="5">
    <source>
        <dbReference type="EMBL" id="GHP00436.1"/>
    </source>
</evidence>
<organism evidence="5 6">
    <name type="scientific">Reticulibacter mediterranei</name>
    <dbReference type="NCBI Taxonomy" id="2778369"/>
    <lineage>
        <taxon>Bacteria</taxon>
        <taxon>Bacillati</taxon>
        <taxon>Chloroflexota</taxon>
        <taxon>Ktedonobacteria</taxon>
        <taxon>Ktedonobacterales</taxon>
        <taxon>Reticulibacteraceae</taxon>
        <taxon>Reticulibacter</taxon>
    </lineage>
</organism>
<reference evidence="5" key="1">
    <citation type="submission" date="2020-10" db="EMBL/GenBank/DDBJ databases">
        <title>Taxonomic study of unclassified bacteria belonging to the class Ktedonobacteria.</title>
        <authorList>
            <person name="Yabe S."/>
            <person name="Wang C.M."/>
            <person name="Zheng Y."/>
            <person name="Sakai Y."/>
            <person name="Cavaletti L."/>
            <person name="Monciardini P."/>
            <person name="Donadio S."/>
        </authorList>
    </citation>
    <scope>NUCLEOTIDE SEQUENCE</scope>
    <source>
        <strain evidence="5">ID150040</strain>
    </source>
</reference>
<dbReference type="InterPro" id="IPR016032">
    <property type="entry name" value="Sig_transdc_resp-reg_C-effctor"/>
</dbReference>
<dbReference type="InterPro" id="IPR011990">
    <property type="entry name" value="TPR-like_helical_dom_sf"/>
</dbReference>
<dbReference type="PROSITE" id="PS50043">
    <property type="entry name" value="HTH_LUXR_2"/>
    <property type="match status" value="1"/>
</dbReference>
<proteinExistence type="predicted"/>
<dbReference type="AlphaFoldDB" id="A0A8J3N9C0"/>
<dbReference type="GO" id="GO:0003677">
    <property type="term" value="F:DNA binding"/>
    <property type="evidence" value="ECO:0007669"/>
    <property type="project" value="UniProtKB-KW"/>
</dbReference>
<feature type="domain" description="HTH luxR-type" evidence="4">
    <location>
        <begin position="816"/>
        <end position="881"/>
    </location>
</feature>
<dbReference type="PRINTS" id="PR00038">
    <property type="entry name" value="HTHLUXR"/>
</dbReference>
<dbReference type="InterPro" id="IPR027417">
    <property type="entry name" value="P-loop_NTPase"/>
</dbReference>
<dbReference type="GO" id="GO:0006355">
    <property type="term" value="P:regulation of DNA-templated transcription"/>
    <property type="evidence" value="ECO:0007669"/>
    <property type="project" value="InterPro"/>
</dbReference>
<dbReference type="InterPro" id="IPR059106">
    <property type="entry name" value="WHD_MalT"/>
</dbReference>
<protein>
    <recommendedName>
        <fullName evidence="4">HTH luxR-type domain-containing protein</fullName>
    </recommendedName>
</protein>
<dbReference type="PANTHER" id="PTHR44688:SF16">
    <property type="entry name" value="DNA-BINDING TRANSCRIPTIONAL ACTIVATOR DEVR_DOSR"/>
    <property type="match status" value="1"/>
</dbReference>
<dbReference type="CDD" id="cd06170">
    <property type="entry name" value="LuxR_C_like"/>
    <property type="match status" value="1"/>
</dbReference>
<dbReference type="PANTHER" id="PTHR44688">
    <property type="entry name" value="DNA-BINDING TRANSCRIPTIONAL ACTIVATOR DEVR_DOSR"/>
    <property type="match status" value="1"/>
</dbReference>